<feature type="region of interest" description="Disordered" evidence="8">
    <location>
        <begin position="202"/>
        <end position="236"/>
    </location>
</feature>
<dbReference type="InterPro" id="IPR001941">
    <property type="entry name" value="PMOC"/>
</dbReference>
<dbReference type="PANTHER" id="PTHR11416">
    <property type="entry name" value="PRO-OPIOMELANOCORTIN"/>
    <property type="match status" value="1"/>
</dbReference>
<dbReference type="OrthoDB" id="8962839at2759"/>
<reference evidence="10" key="1">
    <citation type="submission" date="2025-08" db="UniProtKB">
        <authorList>
            <consortium name="Ensembl"/>
        </authorList>
    </citation>
    <scope>IDENTIFICATION</scope>
</reference>
<dbReference type="AlphaFoldDB" id="A0A3B4WTF9"/>
<reference evidence="10" key="2">
    <citation type="submission" date="2025-09" db="UniProtKB">
        <authorList>
            <consortium name="Ensembl"/>
        </authorList>
    </citation>
    <scope>IDENTIFICATION</scope>
</reference>
<comment type="subcellular location">
    <subcellularLocation>
        <location evidence="2">Secreted</location>
    </subcellularLocation>
</comment>
<evidence type="ECO:0000256" key="5">
    <source>
        <dbReference type="ARBA" id="ARBA00022685"/>
    </source>
</evidence>
<dbReference type="GO" id="GO:0007218">
    <property type="term" value="P:neuropeptide signaling pathway"/>
    <property type="evidence" value="ECO:0007669"/>
    <property type="project" value="TreeGrafter"/>
</dbReference>
<keyword evidence="5" id="KW-0165">Cleavage on pair of basic residues</keyword>
<feature type="domain" description="Pro-opiomelanocortin/corticotropin ACTH central region" evidence="9">
    <location>
        <begin position="99"/>
        <end position="128"/>
    </location>
</feature>
<comment type="function">
    <text evidence="1">Stimulates the adrenal glands to release cortisol.</text>
</comment>
<keyword evidence="11" id="KW-1185">Reference proteome</keyword>
<protein>
    <submittedName>
        <fullName evidence="10">Pro-opiomelanocortin-like</fullName>
    </submittedName>
</protein>
<keyword evidence="4" id="KW-0964">Secreted</keyword>
<dbReference type="GeneTree" id="ENSGT00390000016811"/>
<dbReference type="Pfam" id="PF08384">
    <property type="entry name" value="NPP"/>
    <property type="match status" value="1"/>
</dbReference>
<dbReference type="Proteomes" id="UP000261360">
    <property type="component" value="Unplaced"/>
</dbReference>
<evidence type="ECO:0000256" key="6">
    <source>
        <dbReference type="ARBA" id="ARBA00022702"/>
    </source>
</evidence>
<dbReference type="InterPro" id="IPR013531">
    <property type="entry name" value="Mcrtin_ACTH_cent"/>
</dbReference>
<feature type="domain" description="Pro-opiomelanocortin/corticotropin ACTH central region" evidence="9">
    <location>
        <begin position="216"/>
        <end position="248"/>
    </location>
</feature>
<keyword evidence="7" id="KW-0732">Signal</keyword>
<dbReference type="STRING" id="1841481.ENSSLDP00000008264"/>
<comment type="similarity">
    <text evidence="3">Belongs to the POMC family.</text>
</comment>
<accession>A0A3B4WTF9</accession>
<name>A0A3B4WTF9_SERLL</name>
<dbReference type="PRINTS" id="PR00383">
    <property type="entry name" value="MELANOCORTIN"/>
</dbReference>
<evidence type="ECO:0000256" key="3">
    <source>
        <dbReference type="ARBA" id="ARBA00005832"/>
    </source>
</evidence>
<evidence type="ECO:0000256" key="8">
    <source>
        <dbReference type="SAM" id="MobiDB-lite"/>
    </source>
</evidence>
<evidence type="ECO:0000259" key="9">
    <source>
        <dbReference type="SMART" id="SM01363"/>
    </source>
</evidence>
<evidence type="ECO:0000256" key="2">
    <source>
        <dbReference type="ARBA" id="ARBA00004613"/>
    </source>
</evidence>
<sequence>MVCLCWLLVVVMAYVCIPGFGSVCWNSSICSDLSNKGRILECIQLCMSLIKTDLPEVSTLALKINDDDHLLNIILGTLASSENKLSESDLQVHSDRRRSYLMEHFRWGKPPGDKILGPKLRDHGDERRSYSMEHFRWGKPSGRKRRPIKVFASSLEGGGSSEGSFPPQARRQLNSNEDEGKGDLNQESHQYQELLRARVSSKSHVLLSPQDRKDGTYRMSHFRWGNPPASKRNGGLMKLWEKKNLGETG</sequence>
<dbReference type="Pfam" id="PF00976">
    <property type="entry name" value="ACTH_domain"/>
    <property type="match status" value="3"/>
</dbReference>
<evidence type="ECO:0000313" key="10">
    <source>
        <dbReference type="Ensembl" id="ENSSLDP00000008264.1"/>
    </source>
</evidence>
<feature type="region of interest" description="Disordered" evidence="8">
    <location>
        <begin position="154"/>
        <end position="184"/>
    </location>
</feature>
<dbReference type="GO" id="GO:0005576">
    <property type="term" value="C:extracellular region"/>
    <property type="evidence" value="ECO:0007669"/>
    <property type="project" value="UniProtKB-SubCell"/>
</dbReference>
<dbReference type="InterPro" id="IPR013593">
    <property type="entry name" value="Melanocortin_N"/>
</dbReference>
<evidence type="ECO:0000256" key="1">
    <source>
        <dbReference type="ARBA" id="ARBA00002965"/>
    </source>
</evidence>
<dbReference type="SMART" id="SM01363">
    <property type="entry name" value="ACTH_domain"/>
    <property type="match status" value="3"/>
</dbReference>
<evidence type="ECO:0000256" key="7">
    <source>
        <dbReference type="ARBA" id="ARBA00022729"/>
    </source>
</evidence>
<dbReference type="InterPro" id="IPR050878">
    <property type="entry name" value="POMC-derived_peptides"/>
</dbReference>
<dbReference type="GO" id="GO:0005184">
    <property type="term" value="F:neuropeptide hormone activity"/>
    <property type="evidence" value="ECO:0007669"/>
    <property type="project" value="TreeGrafter"/>
</dbReference>
<feature type="domain" description="Pro-opiomelanocortin/corticotropin ACTH central region" evidence="9">
    <location>
        <begin position="129"/>
        <end position="169"/>
    </location>
</feature>
<dbReference type="Ensembl" id="ENSSLDT00000008531.1">
    <property type="protein sequence ID" value="ENSSLDP00000008264.1"/>
    <property type="gene ID" value="ENSSLDG00000006562.1"/>
</dbReference>
<organism evidence="10 11">
    <name type="scientific">Seriola lalandi dorsalis</name>
    <dbReference type="NCBI Taxonomy" id="1841481"/>
    <lineage>
        <taxon>Eukaryota</taxon>
        <taxon>Metazoa</taxon>
        <taxon>Chordata</taxon>
        <taxon>Craniata</taxon>
        <taxon>Vertebrata</taxon>
        <taxon>Euteleostomi</taxon>
        <taxon>Actinopterygii</taxon>
        <taxon>Neopterygii</taxon>
        <taxon>Teleostei</taxon>
        <taxon>Neoteleostei</taxon>
        <taxon>Acanthomorphata</taxon>
        <taxon>Carangaria</taxon>
        <taxon>Carangiformes</taxon>
        <taxon>Carangidae</taxon>
        <taxon>Seriola</taxon>
    </lineage>
</organism>
<keyword evidence="6" id="KW-0372">Hormone</keyword>
<dbReference type="PANTHER" id="PTHR11416:SF7">
    <property type="entry name" value="PRO-OPIOMELANOCORTIN"/>
    <property type="match status" value="1"/>
</dbReference>
<evidence type="ECO:0000256" key="4">
    <source>
        <dbReference type="ARBA" id="ARBA00022525"/>
    </source>
</evidence>
<proteinExistence type="inferred from homology"/>
<evidence type="ECO:0000313" key="11">
    <source>
        <dbReference type="Proteomes" id="UP000261360"/>
    </source>
</evidence>